<organism evidence="1 2">
    <name type="scientific">Fistulina hepatica ATCC 64428</name>
    <dbReference type="NCBI Taxonomy" id="1128425"/>
    <lineage>
        <taxon>Eukaryota</taxon>
        <taxon>Fungi</taxon>
        <taxon>Dikarya</taxon>
        <taxon>Basidiomycota</taxon>
        <taxon>Agaricomycotina</taxon>
        <taxon>Agaricomycetes</taxon>
        <taxon>Agaricomycetidae</taxon>
        <taxon>Agaricales</taxon>
        <taxon>Fistulinaceae</taxon>
        <taxon>Fistulina</taxon>
    </lineage>
</organism>
<dbReference type="OrthoDB" id="2449121at2759"/>
<evidence type="ECO:0008006" key="3">
    <source>
        <dbReference type="Google" id="ProtNLM"/>
    </source>
</evidence>
<dbReference type="Proteomes" id="UP000054144">
    <property type="component" value="Unassembled WGS sequence"/>
</dbReference>
<dbReference type="PANTHER" id="PTHR35871:SF1">
    <property type="entry name" value="CXC1-LIKE CYSTEINE CLUSTER ASSOCIATED WITH KDZ TRANSPOSASES DOMAIN-CONTAINING PROTEIN"/>
    <property type="match status" value="1"/>
</dbReference>
<gene>
    <name evidence="1" type="ORF">FISHEDRAFT_42317</name>
</gene>
<name>A0A0D7AD75_9AGAR</name>
<dbReference type="EMBL" id="KN881771">
    <property type="protein sequence ID" value="KIY48962.1"/>
    <property type="molecule type" value="Genomic_DNA"/>
</dbReference>
<dbReference type="GO" id="GO:0003676">
    <property type="term" value="F:nucleic acid binding"/>
    <property type="evidence" value="ECO:0007669"/>
    <property type="project" value="InterPro"/>
</dbReference>
<dbReference type="AlphaFoldDB" id="A0A0D7AD75"/>
<dbReference type="PANTHER" id="PTHR35871">
    <property type="entry name" value="EXPRESSED PROTEIN"/>
    <property type="match status" value="1"/>
</dbReference>
<evidence type="ECO:0000313" key="2">
    <source>
        <dbReference type="Proteomes" id="UP000054144"/>
    </source>
</evidence>
<accession>A0A0D7AD75</accession>
<dbReference type="Gene3D" id="3.30.420.10">
    <property type="entry name" value="Ribonuclease H-like superfamily/Ribonuclease H"/>
    <property type="match status" value="1"/>
</dbReference>
<keyword evidence="2" id="KW-1185">Reference proteome</keyword>
<evidence type="ECO:0000313" key="1">
    <source>
        <dbReference type="EMBL" id="KIY48962.1"/>
    </source>
</evidence>
<reference evidence="1 2" key="1">
    <citation type="journal article" date="2015" name="Fungal Genet. Biol.">
        <title>Evolution of novel wood decay mechanisms in Agaricales revealed by the genome sequences of Fistulina hepatica and Cylindrobasidium torrendii.</title>
        <authorList>
            <person name="Floudas D."/>
            <person name="Held B.W."/>
            <person name="Riley R."/>
            <person name="Nagy L.G."/>
            <person name="Koehler G."/>
            <person name="Ransdell A.S."/>
            <person name="Younus H."/>
            <person name="Chow J."/>
            <person name="Chiniquy J."/>
            <person name="Lipzen A."/>
            <person name="Tritt A."/>
            <person name="Sun H."/>
            <person name="Haridas S."/>
            <person name="LaButti K."/>
            <person name="Ohm R.A."/>
            <person name="Kues U."/>
            <person name="Blanchette R.A."/>
            <person name="Grigoriev I.V."/>
            <person name="Minto R.E."/>
            <person name="Hibbett D.S."/>
        </authorList>
    </citation>
    <scope>NUCLEOTIDE SEQUENCE [LARGE SCALE GENOMIC DNA]</scope>
    <source>
        <strain evidence="1 2">ATCC 64428</strain>
    </source>
</reference>
<proteinExistence type="predicted"/>
<dbReference type="InterPro" id="IPR036397">
    <property type="entry name" value="RNaseH_sf"/>
</dbReference>
<sequence length="145" mass="17064">MHCKQCNVDVMTCCAKHILDHQPDFKEQKSLVQEVIEAAGHIAIFLPKFHCEINFIEYFWGAVKHYLWENCDYTYEGLKTHLDAALHSVSVSLICKWEQHMWHWVEAYQVGLNAKDAQLQVKNFSSRKYTSHHRVSENVAWMLDL</sequence>
<protein>
    <recommendedName>
        <fullName evidence="3">Tc1-like transposase DDE domain-containing protein</fullName>
    </recommendedName>
</protein>